<dbReference type="NCBIfam" id="NF011202">
    <property type="entry name" value="PRK14608.1"/>
    <property type="match status" value="1"/>
</dbReference>
<dbReference type="EC" id="2.7.1.148" evidence="2 10"/>
<evidence type="ECO:0000259" key="12">
    <source>
        <dbReference type="Pfam" id="PF08544"/>
    </source>
</evidence>
<dbReference type="PANTHER" id="PTHR43527:SF2">
    <property type="entry name" value="4-DIPHOSPHOCYTIDYL-2-C-METHYL-D-ERYTHRITOL KINASE, CHLOROPLASTIC"/>
    <property type="match status" value="1"/>
</dbReference>
<comment type="similarity">
    <text evidence="1 10">Belongs to the GHMP kinase family. IspE subfamily.</text>
</comment>
<gene>
    <name evidence="10" type="primary">ispE</name>
    <name evidence="13" type="ORF">JCR33_21430</name>
</gene>
<feature type="domain" description="GHMP kinase C-terminal" evidence="12">
    <location>
        <begin position="220"/>
        <end position="280"/>
    </location>
</feature>
<dbReference type="Proteomes" id="UP000609531">
    <property type="component" value="Unassembled WGS sequence"/>
</dbReference>
<protein>
    <recommendedName>
        <fullName evidence="3 10">4-diphosphocytidyl-2-C-methyl-D-erythritol kinase</fullName>
        <shortName evidence="10">CMK</shortName>
        <ecNumber evidence="2 10">2.7.1.148</ecNumber>
    </recommendedName>
    <alternativeName>
        <fullName evidence="9 10">4-(cytidine-5'-diphospho)-2-C-methyl-D-erythritol kinase</fullName>
    </alternativeName>
</protein>
<comment type="function">
    <text evidence="10">Catalyzes the phosphorylation of the position 2 hydroxy group of 4-diphosphocytidyl-2C-methyl-D-erythritol.</text>
</comment>
<keyword evidence="6 10" id="KW-0418">Kinase</keyword>
<dbReference type="InterPro" id="IPR013750">
    <property type="entry name" value="GHMP_kinase_C_dom"/>
</dbReference>
<feature type="active site" evidence="10">
    <location>
        <position position="147"/>
    </location>
</feature>
<dbReference type="HAMAP" id="MF_00061">
    <property type="entry name" value="IspE"/>
    <property type="match status" value="1"/>
</dbReference>
<dbReference type="GO" id="GO:0019288">
    <property type="term" value="P:isopentenyl diphosphate biosynthetic process, methylerythritol 4-phosphate pathway"/>
    <property type="evidence" value="ECO:0007669"/>
    <property type="project" value="UniProtKB-UniRule"/>
</dbReference>
<dbReference type="SUPFAM" id="SSF54211">
    <property type="entry name" value="Ribosomal protein S5 domain 2-like"/>
    <property type="match status" value="1"/>
</dbReference>
<comment type="catalytic activity">
    <reaction evidence="10">
        <text>4-CDP-2-C-methyl-D-erythritol + ATP = 4-CDP-2-C-methyl-D-erythritol 2-phosphate + ADP + H(+)</text>
        <dbReference type="Rhea" id="RHEA:18437"/>
        <dbReference type="ChEBI" id="CHEBI:15378"/>
        <dbReference type="ChEBI" id="CHEBI:30616"/>
        <dbReference type="ChEBI" id="CHEBI:57823"/>
        <dbReference type="ChEBI" id="CHEBI:57919"/>
        <dbReference type="ChEBI" id="CHEBI:456216"/>
        <dbReference type="EC" id="2.7.1.148"/>
    </reaction>
</comment>
<dbReference type="PANTHER" id="PTHR43527">
    <property type="entry name" value="4-DIPHOSPHOCYTIDYL-2-C-METHYL-D-ERYTHRITOL KINASE, CHLOROPLASTIC"/>
    <property type="match status" value="1"/>
</dbReference>
<dbReference type="InterPro" id="IPR004424">
    <property type="entry name" value="IspE"/>
</dbReference>
<evidence type="ECO:0000256" key="3">
    <source>
        <dbReference type="ARBA" id="ARBA00017473"/>
    </source>
</evidence>
<accession>A0A934IUI0</accession>
<name>A0A934IUI0_9HYPH</name>
<dbReference type="Gene3D" id="3.30.70.890">
    <property type="entry name" value="GHMP kinase, C-terminal domain"/>
    <property type="match status" value="1"/>
</dbReference>
<evidence type="ECO:0000313" key="14">
    <source>
        <dbReference type="Proteomes" id="UP000609531"/>
    </source>
</evidence>
<feature type="binding site" evidence="10">
    <location>
        <begin position="107"/>
        <end position="117"/>
    </location>
    <ligand>
        <name>ATP</name>
        <dbReference type="ChEBI" id="CHEBI:30616"/>
    </ligand>
</feature>
<evidence type="ECO:0000256" key="7">
    <source>
        <dbReference type="ARBA" id="ARBA00022840"/>
    </source>
</evidence>
<dbReference type="GO" id="GO:0050515">
    <property type="term" value="F:4-(cytidine 5'-diphospho)-2-C-methyl-D-erythritol kinase activity"/>
    <property type="evidence" value="ECO:0007669"/>
    <property type="project" value="UniProtKB-UniRule"/>
</dbReference>
<dbReference type="SUPFAM" id="SSF55060">
    <property type="entry name" value="GHMP Kinase, C-terminal domain"/>
    <property type="match status" value="1"/>
</dbReference>
<keyword evidence="4 10" id="KW-0808">Transferase</keyword>
<comment type="caution">
    <text evidence="13">The sequence shown here is derived from an EMBL/GenBank/DDBJ whole genome shotgun (WGS) entry which is preliminary data.</text>
</comment>
<keyword evidence="8 10" id="KW-0414">Isoprene biosynthesis</keyword>
<evidence type="ECO:0000256" key="4">
    <source>
        <dbReference type="ARBA" id="ARBA00022679"/>
    </source>
</evidence>
<dbReference type="GO" id="GO:0005524">
    <property type="term" value="F:ATP binding"/>
    <property type="evidence" value="ECO:0007669"/>
    <property type="project" value="UniProtKB-UniRule"/>
</dbReference>
<evidence type="ECO:0000259" key="11">
    <source>
        <dbReference type="Pfam" id="PF00288"/>
    </source>
</evidence>
<evidence type="ECO:0000313" key="13">
    <source>
        <dbReference type="EMBL" id="MBJ3778275.1"/>
    </source>
</evidence>
<dbReference type="PIRSF" id="PIRSF010376">
    <property type="entry name" value="IspE"/>
    <property type="match status" value="1"/>
</dbReference>
<dbReference type="GO" id="GO:0016114">
    <property type="term" value="P:terpenoid biosynthetic process"/>
    <property type="evidence" value="ECO:0007669"/>
    <property type="project" value="InterPro"/>
</dbReference>
<evidence type="ECO:0000256" key="1">
    <source>
        <dbReference type="ARBA" id="ARBA00009684"/>
    </source>
</evidence>
<sequence length="294" mass="29751">MDETDGHTAPVVRVSARAKINLALHVTGRRADGYHLLDSVVAFARPVGDGPRTADTLEVHFGPAETPHLTLAGPFAGDVPADADNLVVRAARVAGGIRAVRLDKHLPVASGIGGGSADAAAVLTAAAAHRGIDRATFAAPALALGADVPVCLHGGSCRMAGIGERLTPLRLPELPILLVNPGVAVATGAVFGALARRDNPPLPDAPPPDDAAGLLDWLRSTRNDLEAAAVTVAPTIATATTALRETGAVLARMSGSGATVFGLYTSPAARDAAATALRRTSPQWWVACGGVGGD</sequence>
<dbReference type="InterPro" id="IPR006204">
    <property type="entry name" value="GHMP_kinase_N_dom"/>
</dbReference>
<dbReference type="RefSeq" id="WP_198884183.1">
    <property type="nucleotide sequence ID" value="NZ_JAEKJA010000026.1"/>
</dbReference>
<feature type="active site" evidence="10">
    <location>
        <position position="19"/>
    </location>
</feature>
<keyword evidence="5 10" id="KW-0547">Nucleotide-binding</keyword>
<dbReference type="InterPro" id="IPR014721">
    <property type="entry name" value="Ribsml_uS5_D2-typ_fold_subgr"/>
</dbReference>
<proteinExistence type="inferred from homology"/>
<evidence type="ECO:0000256" key="2">
    <source>
        <dbReference type="ARBA" id="ARBA00012052"/>
    </source>
</evidence>
<evidence type="ECO:0000256" key="8">
    <source>
        <dbReference type="ARBA" id="ARBA00023229"/>
    </source>
</evidence>
<keyword evidence="14" id="KW-1185">Reference proteome</keyword>
<evidence type="ECO:0000256" key="10">
    <source>
        <dbReference type="HAMAP-Rule" id="MF_00061"/>
    </source>
</evidence>
<evidence type="ECO:0000256" key="6">
    <source>
        <dbReference type="ARBA" id="ARBA00022777"/>
    </source>
</evidence>
<evidence type="ECO:0000256" key="5">
    <source>
        <dbReference type="ARBA" id="ARBA00022741"/>
    </source>
</evidence>
<keyword evidence="7 10" id="KW-0067">ATP-binding</keyword>
<reference evidence="13" key="1">
    <citation type="submission" date="2020-12" db="EMBL/GenBank/DDBJ databases">
        <title>Bacterial taxonomy.</title>
        <authorList>
            <person name="Pan X."/>
        </authorList>
    </citation>
    <scope>NUCLEOTIDE SEQUENCE</scope>
    <source>
        <strain evidence="13">B2012</strain>
    </source>
</reference>
<feature type="domain" description="GHMP kinase N-terminal" evidence="11">
    <location>
        <begin position="85"/>
        <end position="155"/>
    </location>
</feature>
<dbReference type="Gene3D" id="3.30.230.10">
    <property type="match status" value="1"/>
</dbReference>
<dbReference type="InterPro" id="IPR036554">
    <property type="entry name" value="GHMP_kinase_C_sf"/>
</dbReference>
<dbReference type="Pfam" id="PF00288">
    <property type="entry name" value="GHMP_kinases_N"/>
    <property type="match status" value="1"/>
</dbReference>
<evidence type="ECO:0000256" key="9">
    <source>
        <dbReference type="ARBA" id="ARBA00032554"/>
    </source>
</evidence>
<organism evidence="13 14">
    <name type="scientific">Acuticoccus mangrovi</name>
    <dbReference type="NCBI Taxonomy" id="2796142"/>
    <lineage>
        <taxon>Bacteria</taxon>
        <taxon>Pseudomonadati</taxon>
        <taxon>Pseudomonadota</taxon>
        <taxon>Alphaproteobacteria</taxon>
        <taxon>Hyphomicrobiales</taxon>
        <taxon>Amorphaceae</taxon>
        <taxon>Acuticoccus</taxon>
    </lineage>
</organism>
<dbReference type="Pfam" id="PF08544">
    <property type="entry name" value="GHMP_kinases_C"/>
    <property type="match status" value="1"/>
</dbReference>
<comment type="pathway">
    <text evidence="10">Isoprenoid biosynthesis; isopentenyl diphosphate biosynthesis via DXP pathway; isopentenyl diphosphate from 1-deoxy-D-xylulose 5-phosphate: step 3/6.</text>
</comment>
<dbReference type="AlphaFoldDB" id="A0A934IUI0"/>
<dbReference type="EMBL" id="JAEKJA010000026">
    <property type="protein sequence ID" value="MBJ3778275.1"/>
    <property type="molecule type" value="Genomic_DNA"/>
</dbReference>
<dbReference type="InterPro" id="IPR020568">
    <property type="entry name" value="Ribosomal_Su5_D2-typ_SF"/>
</dbReference>